<evidence type="ECO:0000313" key="1">
    <source>
        <dbReference type="EMBL" id="EDM78404.1"/>
    </source>
</evidence>
<organism evidence="1 2">
    <name type="scientific">Plesiocystis pacifica SIR-1</name>
    <dbReference type="NCBI Taxonomy" id="391625"/>
    <lineage>
        <taxon>Bacteria</taxon>
        <taxon>Pseudomonadati</taxon>
        <taxon>Myxococcota</taxon>
        <taxon>Polyangia</taxon>
        <taxon>Nannocystales</taxon>
        <taxon>Nannocystaceae</taxon>
        <taxon>Plesiocystis</taxon>
    </lineage>
</organism>
<comment type="caution">
    <text evidence="1">The sequence shown here is derived from an EMBL/GenBank/DDBJ whole genome shotgun (WGS) entry which is preliminary data.</text>
</comment>
<evidence type="ECO:0000313" key="2">
    <source>
        <dbReference type="Proteomes" id="UP000005801"/>
    </source>
</evidence>
<name>A6G6V1_9BACT</name>
<proteinExistence type="predicted"/>
<dbReference type="EMBL" id="ABCS01000031">
    <property type="protein sequence ID" value="EDM78404.1"/>
    <property type="molecule type" value="Genomic_DNA"/>
</dbReference>
<sequence length="27" mass="3198">MRVVAQDREEDMALRLGESRDELKGRH</sequence>
<reference evidence="1 2" key="1">
    <citation type="submission" date="2007-06" db="EMBL/GenBank/DDBJ databases">
        <authorList>
            <person name="Shimkets L."/>
            <person name="Ferriera S."/>
            <person name="Johnson J."/>
            <person name="Kravitz S."/>
            <person name="Beeson K."/>
            <person name="Sutton G."/>
            <person name="Rogers Y.-H."/>
            <person name="Friedman R."/>
            <person name="Frazier M."/>
            <person name="Venter J.C."/>
        </authorList>
    </citation>
    <scope>NUCLEOTIDE SEQUENCE [LARGE SCALE GENOMIC DNA]</scope>
    <source>
        <strain evidence="1 2">SIR-1</strain>
    </source>
</reference>
<dbReference type="Proteomes" id="UP000005801">
    <property type="component" value="Unassembled WGS sequence"/>
</dbReference>
<gene>
    <name evidence="1" type="ORF">PPSIR1_06131</name>
</gene>
<keyword evidence="2" id="KW-1185">Reference proteome</keyword>
<dbReference type="AlphaFoldDB" id="A6G6V1"/>
<accession>A6G6V1</accession>
<protein>
    <submittedName>
        <fullName evidence="1">Uncharacterized protein</fullName>
    </submittedName>
</protein>